<gene>
    <name evidence="1" type="ORF">K488DRAFT_82773</name>
</gene>
<evidence type="ECO:0000313" key="1">
    <source>
        <dbReference type="EMBL" id="KAI0035736.1"/>
    </source>
</evidence>
<reference evidence="1" key="2">
    <citation type="journal article" date="2022" name="New Phytol.">
        <title>Evolutionary transition to the ectomycorrhizal habit in the genomes of a hyperdiverse lineage of mushroom-forming fungi.</title>
        <authorList>
            <person name="Looney B."/>
            <person name="Miyauchi S."/>
            <person name="Morin E."/>
            <person name="Drula E."/>
            <person name="Courty P.E."/>
            <person name="Kohler A."/>
            <person name="Kuo A."/>
            <person name="LaButti K."/>
            <person name="Pangilinan J."/>
            <person name="Lipzen A."/>
            <person name="Riley R."/>
            <person name="Andreopoulos W."/>
            <person name="He G."/>
            <person name="Johnson J."/>
            <person name="Nolan M."/>
            <person name="Tritt A."/>
            <person name="Barry K.W."/>
            <person name="Grigoriev I.V."/>
            <person name="Nagy L.G."/>
            <person name="Hibbett D."/>
            <person name="Henrissat B."/>
            <person name="Matheny P.B."/>
            <person name="Labbe J."/>
            <person name="Martin F.M."/>
        </authorList>
    </citation>
    <scope>NUCLEOTIDE SEQUENCE</scope>
    <source>
        <strain evidence="1">EC-137</strain>
    </source>
</reference>
<keyword evidence="2" id="KW-1185">Reference proteome</keyword>
<organism evidence="1 2">
    <name type="scientific">Vararia minispora EC-137</name>
    <dbReference type="NCBI Taxonomy" id="1314806"/>
    <lineage>
        <taxon>Eukaryota</taxon>
        <taxon>Fungi</taxon>
        <taxon>Dikarya</taxon>
        <taxon>Basidiomycota</taxon>
        <taxon>Agaricomycotina</taxon>
        <taxon>Agaricomycetes</taxon>
        <taxon>Russulales</taxon>
        <taxon>Lachnocladiaceae</taxon>
        <taxon>Vararia</taxon>
    </lineage>
</organism>
<sequence length="79" mass="8514">MANARYLLLKHAPPYSVGRFPVNSLKAFTPSLGVWAAGAGTAALFLLSVTPKVKRTLLSKVPVVGTYFEDHQPASDKPF</sequence>
<evidence type="ECO:0000313" key="2">
    <source>
        <dbReference type="Proteomes" id="UP000814128"/>
    </source>
</evidence>
<name>A0ACB8QWM6_9AGAM</name>
<proteinExistence type="predicted"/>
<comment type="caution">
    <text evidence="1">The sequence shown here is derived from an EMBL/GenBank/DDBJ whole genome shotgun (WGS) entry which is preliminary data.</text>
</comment>
<dbReference type="EMBL" id="MU273480">
    <property type="protein sequence ID" value="KAI0035736.1"/>
    <property type="molecule type" value="Genomic_DNA"/>
</dbReference>
<protein>
    <submittedName>
        <fullName evidence="1">Ubiquinol-cytochrome-c reductase complex subunit-domain-containing protein</fullName>
    </submittedName>
</protein>
<reference evidence="1" key="1">
    <citation type="submission" date="2021-02" db="EMBL/GenBank/DDBJ databases">
        <authorList>
            <consortium name="DOE Joint Genome Institute"/>
            <person name="Ahrendt S."/>
            <person name="Looney B.P."/>
            <person name="Miyauchi S."/>
            <person name="Morin E."/>
            <person name="Drula E."/>
            <person name="Courty P.E."/>
            <person name="Chicoki N."/>
            <person name="Fauchery L."/>
            <person name="Kohler A."/>
            <person name="Kuo A."/>
            <person name="Labutti K."/>
            <person name="Pangilinan J."/>
            <person name="Lipzen A."/>
            <person name="Riley R."/>
            <person name="Andreopoulos W."/>
            <person name="He G."/>
            <person name="Johnson J."/>
            <person name="Barry K.W."/>
            <person name="Grigoriev I.V."/>
            <person name="Nagy L."/>
            <person name="Hibbett D."/>
            <person name="Henrissat B."/>
            <person name="Matheny P.B."/>
            <person name="Labbe J."/>
            <person name="Martin F."/>
        </authorList>
    </citation>
    <scope>NUCLEOTIDE SEQUENCE</scope>
    <source>
        <strain evidence="1">EC-137</strain>
    </source>
</reference>
<dbReference type="Proteomes" id="UP000814128">
    <property type="component" value="Unassembled WGS sequence"/>
</dbReference>
<accession>A0ACB8QWM6</accession>